<evidence type="ECO:0000256" key="2">
    <source>
        <dbReference type="SAM" id="MobiDB-lite"/>
    </source>
</evidence>
<dbReference type="SMART" id="SM00698">
    <property type="entry name" value="MORN"/>
    <property type="match status" value="4"/>
</dbReference>
<dbReference type="PANTHER" id="PTHR43215">
    <property type="entry name" value="RADIAL SPOKE HEAD 1 HOMOLOG"/>
    <property type="match status" value="1"/>
</dbReference>
<dbReference type="EMBL" id="CAJJDP010000054">
    <property type="protein sequence ID" value="CAD8169950.1"/>
    <property type="molecule type" value="Genomic_DNA"/>
</dbReference>
<evidence type="ECO:0000256" key="3">
    <source>
        <dbReference type="SAM" id="Phobius"/>
    </source>
</evidence>
<evidence type="ECO:0000313" key="4">
    <source>
        <dbReference type="EMBL" id="CAD8169950.1"/>
    </source>
</evidence>
<protein>
    <recommendedName>
        <fullName evidence="6">Protein kinase domain-containing protein</fullName>
    </recommendedName>
</protein>
<feature type="transmembrane region" description="Helical" evidence="3">
    <location>
        <begin position="164"/>
        <end position="182"/>
    </location>
</feature>
<gene>
    <name evidence="4" type="ORF">POCTA_138.1.T0540220</name>
</gene>
<evidence type="ECO:0000313" key="5">
    <source>
        <dbReference type="Proteomes" id="UP000683925"/>
    </source>
</evidence>
<feature type="transmembrane region" description="Helical" evidence="3">
    <location>
        <begin position="194"/>
        <end position="217"/>
    </location>
</feature>
<name>A0A8S1UY57_PAROT</name>
<dbReference type="OrthoDB" id="289868at2759"/>
<dbReference type="AlphaFoldDB" id="A0A8S1UY57"/>
<keyword evidence="3" id="KW-0472">Membrane</keyword>
<evidence type="ECO:0008006" key="6">
    <source>
        <dbReference type="Google" id="ProtNLM"/>
    </source>
</evidence>
<comment type="caution">
    <text evidence="4">The sequence shown here is derived from an EMBL/GenBank/DDBJ whole genome shotgun (WGS) entry which is preliminary data.</text>
</comment>
<reference evidence="4" key="1">
    <citation type="submission" date="2021-01" db="EMBL/GenBank/DDBJ databases">
        <authorList>
            <consortium name="Genoscope - CEA"/>
            <person name="William W."/>
        </authorList>
    </citation>
    <scope>NUCLEOTIDE SEQUENCE</scope>
</reference>
<proteinExistence type="predicted"/>
<keyword evidence="3" id="KW-1133">Transmembrane helix</keyword>
<organism evidence="4 5">
    <name type="scientific">Paramecium octaurelia</name>
    <dbReference type="NCBI Taxonomy" id="43137"/>
    <lineage>
        <taxon>Eukaryota</taxon>
        <taxon>Sar</taxon>
        <taxon>Alveolata</taxon>
        <taxon>Ciliophora</taxon>
        <taxon>Intramacronucleata</taxon>
        <taxon>Oligohymenophorea</taxon>
        <taxon>Peniculida</taxon>
        <taxon>Parameciidae</taxon>
        <taxon>Paramecium</taxon>
    </lineage>
</organism>
<keyword evidence="1" id="KW-0677">Repeat</keyword>
<dbReference type="PANTHER" id="PTHR43215:SF14">
    <property type="entry name" value="RADIAL SPOKE HEAD 1 HOMOLOG"/>
    <property type="match status" value="1"/>
</dbReference>
<dbReference type="OMA" id="NSYRPID"/>
<dbReference type="Pfam" id="PF02493">
    <property type="entry name" value="MORN"/>
    <property type="match status" value="4"/>
</dbReference>
<sequence length="729" mass="86291">MLSYLYQTKKLLQTLKSTIFKQFSNQNQQDYSTFIAIIIISKWQEYNRLLYFECYSFSIQFQKGNPFLSRKTQFYPNRKLNFFFAKYYYYATKLDEQLTVFIESTNEVQFNDRTNQFIAQVNIINPHPVLWRCNPNPSNSITLFIQLAIFIYPCYYQYDSNQFFKFSSFAHLLYFFLSFYLLGIESLCFRPPLFSVIFGFFWLTYTHFCLILIQMGIPQSKQTQSQLFDETLKQFDIIDKQQTYILFQNKTTMQKLEFWTFKYHDEDSFKRAVKDLSQTKTCQTLLQIIKQNSVTHDEFCSTFYELQLLVEHPVQSFAEYLQNRGQQDYSSKELYHLIDCVVFAQLNLDKKQYIGFNNLWQGENDIWKLRSFENSYRPIDFWGKQIPHLYPAPEELRIDPSIKYSVEKATIFTFGMLLLHVALAKSCDSLYQNNTIDPQRLTARINEFQKIYPSTLADIVTNMLQLDPFQRYSYQDIQNRLKEAQQCKIIDSTNLLLKMPQQINSQSKFQGNPYKSPVETSRLINIPLYPEQPFINSQSIPGNNSIQNYGNSLQQNNQQLIQTITQSKQQQFEKQQPQPIQSNRSFSPYQSRVKQDKLQFADGRYYEGEIMNEQMNGQGILYYADSTVEYEGQFVNSQFHGFGVHCNNNPDIMDAFLNINEFPGILNYWLKYEGDFYQNKKHGIGSLTFSNGDCYIGGFQKDQMEGRGTYTQKYGQTYIGFWEGNKLKY</sequence>
<keyword evidence="5" id="KW-1185">Reference proteome</keyword>
<dbReference type="InterPro" id="IPR003409">
    <property type="entry name" value="MORN"/>
</dbReference>
<accession>A0A8S1UY57</accession>
<evidence type="ECO:0000256" key="1">
    <source>
        <dbReference type="ARBA" id="ARBA00022737"/>
    </source>
</evidence>
<feature type="transmembrane region" description="Helical" evidence="3">
    <location>
        <begin position="141"/>
        <end position="158"/>
    </location>
</feature>
<feature type="region of interest" description="Disordered" evidence="2">
    <location>
        <begin position="565"/>
        <end position="585"/>
    </location>
</feature>
<dbReference type="Proteomes" id="UP000683925">
    <property type="component" value="Unassembled WGS sequence"/>
</dbReference>
<feature type="compositionally biased region" description="Low complexity" evidence="2">
    <location>
        <begin position="565"/>
        <end position="582"/>
    </location>
</feature>
<keyword evidence="3" id="KW-0812">Transmembrane</keyword>